<keyword evidence="3" id="KW-1185">Reference proteome</keyword>
<name>A0ABR6FG73_9BURK</name>
<proteinExistence type="predicted"/>
<feature type="chain" id="PRO_5045399731" evidence="1">
    <location>
        <begin position="21"/>
        <end position="126"/>
    </location>
</feature>
<protein>
    <submittedName>
        <fullName evidence="2">Uncharacterized protein</fullName>
    </submittedName>
</protein>
<dbReference type="EMBL" id="JACHVZ010000002">
    <property type="protein sequence ID" value="MBB2926128.1"/>
    <property type="molecule type" value="Genomic_DNA"/>
</dbReference>
<evidence type="ECO:0000313" key="3">
    <source>
        <dbReference type="Proteomes" id="UP000533533"/>
    </source>
</evidence>
<gene>
    <name evidence="2" type="ORF">FHX59_000535</name>
</gene>
<evidence type="ECO:0000313" key="2">
    <source>
        <dbReference type="EMBL" id="MBB2926128.1"/>
    </source>
</evidence>
<keyword evidence="1" id="KW-0732">Signal</keyword>
<evidence type="ECO:0000256" key="1">
    <source>
        <dbReference type="SAM" id="SignalP"/>
    </source>
</evidence>
<accession>A0ABR6FG73</accession>
<sequence length="126" mass="13627">MAAKRLGWVARRLTVSCTFAAPTAAFAQQRIHPAGCIFKLQPAIWIFTGNLRCGYRAEEIYPRQWIAQGQRVGFAAAEVEAMLAQVAAQPPRAIEAVAAQIPAGFPADVADTVFAGMRRLTARLTA</sequence>
<dbReference type="Proteomes" id="UP000533533">
    <property type="component" value="Unassembled WGS sequence"/>
</dbReference>
<reference evidence="2 3" key="1">
    <citation type="submission" date="2020-08" db="EMBL/GenBank/DDBJ databases">
        <title>Genomic Encyclopedia of Type Strains, Phase IV (KMG-V): Genome sequencing to study the core and pangenomes of soil and plant-associated prokaryotes.</title>
        <authorList>
            <person name="Whitman W."/>
        </authorList>
    </citation>
    <scope>NUCLEOTIDE SEQUENCE [LARGE SCALE GENOMIC DNA]</scope>
    <source>
        <strain evidence="2 3">SRMrh-85</strain>
    </source>
</reference>
<organism evidence="2 3">
    <name type="scientific">Paraburkholderia silvatlantica</name>
    <dbReference type="NCBI Taxonomy" id="321895"/>
    <lineage>
        <taxon>Bacteria</taxon>
        <taxon>Pseudomonadati</taxon>
        <taxon>Pseudomonadota</taxon>
        <taxon>Betaproteobacteria</taxon>
        <taxon>Burkholderiales</taxon>
        <taxon>Burkholderiaceae</taxon>
        <taxon>Paraburkholderia</taxon>
    </lineage>
</organism>
<comment type="caution">
    <text evidence="2">The sequence shown here is derived from an EMBL/GenBank/DDBJ whole genome shotgun (WGS) entry which is preliminary data.</text>
</comment>
<feature type="signal peptide" evidence="1">
    <location>
        <begin position="1"/>
        <end position="20"/>
    </location>
</feature>
<dbReference type="RefSeq" id="WP_133253725.1">
    <property type="nucleotide sequence ID" value="NZ_JACHVZ010000002.1"/>
</dbReference>